<dbReference type="EnsemblMetazoa" id="XM_030976666">
    <property type="protein sequence ID" value="XP_030832526"/>
    <property type="gene ID" value="LOC757339"/>
</dbReference>
<dbReference type="AlphaFoldDB" id="A0A7M7N9M7"/>
<organism evidence="5 6">
    <name type="scientific">Strongylocentrotus purpuratus</name>
    <name type="common">Purple sea urchin</name>
    <dbReference type="NCBI Taxonomy" id="7668"/>
    <lineage>
        <taxon>Eukaryota</taxon>
        <taxon>Metazoa</taxon>
        <taxon>Echinodermata</taxon>
        <taxon>Eleutherozoa</taxon>
        <taxon>Echinozoa</taxon>
        <taxon>Echinoidea</taxon>
        <taxon>Euechinoidea</taxon>
        <taxon>Echinacea</taxon>
        <taxon>Camarodonta</taxon>
        <taxon>Echinidea</taxon>
        <taxon>Strongylocentrotidae</taxon>
        <taxon>Strongylocentrotus</taxon>
    </lineage>
</organism>
<dbReference type="SUPFAM" id="SSF48403">
    <property type="entry name" value="Ankyrin repeat"/>
    <property type="match status" value="1"/>
</dbReference>
<evidence type="ECO:0000313" key="6">
    <source>
        <dbReference type="Proteomes" id="UP000007110"/>
    </source>
</evidence>
<feature type="repeat" description="ANK" evidence="3">
    <location>
        <begin position="323"/>
        <end position="355"/>
    </location>
</feature>
<protein>
    <submittedName>
        <fullName evidence="5">Uncharacterized protein</fullName>
    </submittedName>
</protein>
<feature type="compositionally biased region" description="Low complexity" evidence="4">
    <location>
        <begin position="184"/>
        <end position="199"/>
    </location>
</feature>
<dbReference type="SMART" id="SM00248">
    <property type="entry name" value="ANK"/>
    <property type="match status" value="4"/>
</dbReference>
<dbReference type="Proteomes" id="UP000007110">
    <property type="component" value="Unassembled WGS sequence"/>
</dbReference>
<reference evidence="6" key="1">
    <citation type="submission" date="2015-02" db="EMBL/GenBank/DDBJ databases">
        <title>Genome sequencing for Strongylocentrotus purpuratus.</title>
        <authorList>
            <person name="Murali S."/>
            <person name="Liu Y."/>
            <person name="Vee V."/>
            <person name="English A."/>
            <person name="Wang M."/>
            <person name="Skinner E."/>
            <person name="Han Y."/>
            <person name="Muzny D.M."/>
            <person name="Worley K.C."/>
            <person name="Gibbs R.A."/>
        </authorList>
    </citation>
    <scope>NUCLEOTIDE SEQUENCE</scope>
</reference>
<evidence type="ECO:0000256" key="2">
    <source>
        <dbReference type="ARBA" id="ARBA00023043"/>
    </source>
</evidence>
<dbReference type="RefSeq" id="XP_001197883.3">
    <property type="nucleotide sequence ID" value="XM_001197883.4"/>
</dbReference>
<reference evidence="5" key="2">
    <citation type="submission" date="2021-01" db="UniProtKB">
        <authorList>
            <consortium name="EnsemblMetazoa"/>
        </authorList>
    </citation>
    <scope>IDENTIFICATION</scope>
</reference>
<dbReference type="EnsemblMetazoa" id="XM_001197883">
    <property type="protein sequence ID" value="XP_001197883"/>
    <property type="gene ID" value="LOC757339"/>
</dbReference>
<dbReference type="KEGG" id="spu:757339"/>
<dbReference type="InParanoid" id="A0A7M7N9M7"/>
<proteinExistence type="predicted"/>
<evidence type="ECO:0000313" key="5">
    <source>
        <dbReference type="EnsemblMetazoa" id="XP_030832526"/>
    </source>
</evidence>
<keyword evidence="1" id="KW-0677">Repeat</keyword>
<sequence length="387" mass="41794">MDTNRPSSSGTQMFARIQTNPSPIVQISYSPIQTPQGTVMMPVANVTQNFSPTLAAQKHSILPIHLSNASGVVIAGARRDGIPTGSLQGPERGRISAGVMATTPVHMSSERGRMSASGVAMVTRRDVEMGEGHQEESRPNMSRLSSVLNSLSDQDQASMDLEVQSVMFPESRGLLPTVKRICPSRSSSSSKASSKSSYSPMRQSTTFTNTKRGNIQTTTPTFPMVEQSIHQLAAQGELALITERLESGSDIDESDSLGHTALTWACQHNQADMVRFLLDNSADPSKASLDGETSLAFSCSVGNVDIVHMLLDKKAPVNVYDYNGGTPLVYAVYHNHPAIVKMLLDSGADMTQEMESGHTPLSLSMVLGHKQVQRVIEQHMLSLLQIT</sequence>
<dbReference type="Pfam" id="PF12796">
    <property type="entry name" value="Ank_2"/>
    <property type="match status" value="1"/>
</dbReference>
<dbReference type="PANTHER" id="PTHR24124:SF15">
    <property type="entry name" value="LP07441P"/>
    <property type="match status" value="1"/>
</dbReference>
<dbReference type="Gene3D" id="1.25.40.20">
    <property type="entry name" value="Ankyrin repeat-containing domain"/>
    <property type="match status" value="1"/>
</dbReference>
<feature type="repeat" description="ANK" evidence="3">
    <location>
        <begin position="257"/>
        <end position="289"/>
    </location>
</feature>
<keyword evidence="2 3" id="KW-0040">ANK repeat</keyword>
<dbReference type="GO" id="GO:0010468">
    <property type="term" value="P:regulation of gene expression"/>
    <property type="evidence" value="ECO:0000318"/>
    <property type="project" value="GO_Central"/>
</dbReference>
<accession>A0A7M7N9M7</accession>
<dbReference type="RefSeq" id="XP_030832526.1">
    <property type="nucleotide sequence ID" value="XM_030976666.1"/>
</dbReference>
<feature type="repeat" description="ANK" evidence="3">
    <location>
        <begin position="290"/>
        <end position="322"/>
    </location>
</feature>
<feature type="compositionally biased region" description="Polar residues" evidence="4">
    <location>
        <begin position="200"/>
        <end position="215"/>
    </location>
</feature>
<dbReference type="PROSITE" id="PS50088">
    <property type="entry name" value="ANK_REPEAT"/>
    <property type="match status" value="3"/>
</dbReference>
<evidence type="ECO:0000256" key="3">
    <source>
        <dbReference type="PROSITE-ProRule" id="PRU00023"/>
    </source>
</evidence>
<dbReference type="GO" id="GO:0005634">
    <property type="term" value="C:nucleus"/>
    <property type="evidence" value="ECO:0000318"/>
    <property type="project" value="GO_Central"/>
</dbReference>
<dbReference type="Pfam" id="PF00023">
    <property type="entry name" value="Ank"/>
    <property type="match status" value="1"/>
</dbReference>
<dbReference type="PANTHER" id="PTHR24124">
    <property type="entry name" value="ANKYRIN REPEAT FAMILY A"/>
    <property type="match status" value="1"/>
</dbReference>
<evidence type="ECO:0000256" key="4">
    <source>
        <dbReference type="SAM" id="MobiDB-lite"/>
    </source>
</evidence>
<dbReference type="GeneID" id="757339"/>
<keyword evidence="6" id="KW-1185">Reference proteome</keyword>
<dbReference type="InterPro" id="IPR036770">
    <property type="entry name" value="Ankyrin_rpt-contain_sf"/>
</dbReference>
<dbReference type="InterPro" id="IPR002110">
    <property type="entry name" value="Ankyrin_rpt"/>
</dbReference>
<feature type="region of interest" description="Disordered" evidence="4">
    <location>
        <begin position="179"/>
        <end position="215"/>
    </location>
</feature>
<name>A0A7M7N9M7_STRPU</name>
<evidence type="ECO:0000256" key="1">
    <source>
        <dbReference type="ARBA" id="ARBA00022737"/>
    </source>
</evidence>
<dbReference type="PROSITE" id="PS50297">
    <property type="entry name" value="ANK_REP_REGION"/>
    <property type="match status" value="3"/>
</dbReference>
<dbReference type="OMA" id="GNMFARI"/>
<dbReference type="OrthoDB" id="10251692at2759"/>